<evidence type="ECO:0000313" key="8">
    <source>
        <dbReference type="Proteomes" id="UP001156666"/>
    </source>
</evidence>
<protein>
    <submittedName>
        <fullName evidence="7">Sterol desaturase</fullName>
    </submittedName>
</protein>
<dbReference type="InterPro" id="IPR050307">
    <property type="entry name" value="Sterol_Desaturase_Related"/>
</dbReference>
<reference evidence="7" key="1">
    <citation type="journal article" date="2014" name="Int. J. Syst. Evol. Microbiol.">
        <title>Complete genome sequence of Corynebacterium casei LMG S-19264T (=DSM 44701T), isolated from a smear-ripened cheese.</title>
        <authorList>
            <consortium name="US DOE Joint Genome Institute (JGI-PGF)"/>
            <person name="Walter F."/>
            <person name="Albersmeier A."/>
            <person name="Kalinowski J."/>
            <person name="Ruckert C."/>
        </authorList>
    </citation>
    <scope>NUCLEOTIDE SEQUENCE</scope>
    <source>
        <strain evidence="7">NBRC 108769</strain>
    </source>
</reference>
<dbReference type="Proteomes" id="UP001156666">
    <property type="component" value="Unassembled WGS sequence"/>
</dbReference>
<comment type="caution">
    <text evidence="7">The sequence shown here is derived from an EMBL/GenBank/DDBJ whole genome shotgun (WGS) entry which is preliminary data.</text>
</comment>
<evidence type="ECO:0000256" key="5">
    <source>
        <dbReference type="SAM" id="Phobius"/>
    </source>
</evidence>
<name>A0AA37SVY5_9BACT</name>
<comment type="subcellular location">
    <subcellularLocation>
        <location evidence="1">Membrane</location>
    </subcellularLocation>
</comment>
<feature type="transmembrane region" description="Helical" evidence="5">
    <location>
        <begin position="48"/>
        <end position="65"/>
    </location>
</feature>
<proteinExistence type="predicted"/>
<dbReference type="InterPro" id="IPR006694">
    <property type="entry name" value="Fatty_acid_hydroxylase"/>
</dbReference>
<evidence type="ECO:0000256" key="1">
    <source>
        <dbReference type="ARBA" id="ARBA00004370"/>
    </source>
</evidence>
<organism evidence="7 8">
    <name type="scientific">Portibacter lacus</name>
    <dbReference type="NCBI Taxonomy" id="1099794"/>
    <lineage>
        <taxon>Bacteria</taxon>
        <taxon>Pseudomonadati</taxon>
        <taxon>Bacteroidota</taxon>
        <taxon>Saprospiria</taxon>
        <taxon>Saprospirales</taxon>
        <taxon>Haliscomenobacteraceae</taxon>
        <taxon>Portibacter</taxon>
    </lineage>
</organism>
<feature type="domain" description="Fatty acid hydroxylase" evidence="6">
    <location>
        <begin position="93"/>
        <end position="224"/>
    </location>
</feature>
<dbReference type="AlphaFoldDB" id="A0AA37SVY5"/>
<accession>A0AA37SVY5</accession>
<keyword evidence="8" id="KW-1185">Reference proteome</keyword>
<evidence type="ECO:0000256" key="4">
    <source>
        <dbReference type="ARBA" id="ARBA00023136"/>
    </source>
</evidence>
<gene>
    <name evidence="7" type="ORF">GCM10007940_44970</name>
</gene>
<dbReference type="GO" id="GO:0008610">
    <property type="term" value="P:lipid biosynthetic process"/>
    <property type="evidence" value="ECO:0007669"/>
    <property type="project" value="InterPro"/>
</dbReference>
<sequence length="241" mass="28672">MIWAIIIPLMAIISIVLFWMVFKNSPSKFENLAINKLGYEQALKRSEVIRTIYSLLIFAFVGGLIDYFEYQGWAKTYQGVLSFGYGYLVLSIFLLFGINDIYFYLSHRFLHWKPIFKKVHFMHHQSHTPNPFSAFSFHPLEGFIQIGFLPIIILILPLNNYVLFGFIVFLMLMSVYGHSGYELRPKKAKVFEIFNNSIHHNQHHRYVHYNFGLYLNLWDQIFKTNHPEYEEETTFYKNRIS</sequence>
<dbReference type="GO" id="GO:0005506">
    <property type="term" value="F:iron ion binding"/>
    <property type="evidence" value="ECO:0007669"/>
    <property type="project" value="InterPro"/>
</dbReference>
<dbReference type="PANTHER" id="PTHR11863">
    <property type="entry name" value="STEROL DESATURASE"/>
    <property type="match status" value="1"/>
</dbReference>
<keyword evidence="3 5" id="KW-1133">Transmembrane helix</keyword>
<dbReference type="Pfam" id="PF04116">
    <property type="entry name" value="FA_hydroxylase"/>
    <property type="match status" value="1"/>
</dbReference>
<feature type="transmembrane region" description="Helical" evidence="5">
    <location>
        <begin position="85"/>
        <end position="105"/>
    </location>
</feature>
<dbReference type="GO" id="GO:0016491">
    <property type="term" value="F:oxidoreductase activity"/>
    <property type="evidence" value="ECO:0007669"/>
    <property type="project" value="InterPro"/>
</dbReference>
<dbReference type="EMBL" id="BSOH01000037">
    <property type="protein sequence ID" value="GLR19881.1"/>
    <property type="molecule type" value="Genomic_DNA"/>
</dbReference>
<evidence type="ECO:0000259" key="6">
    <source>
        <dbReference type="Pfam" id="PF04116"/>
    </source>
</evidence>
<evidence type="ECO:0000256" key="3">
    <source>
        <dbReference type="ARBA" id="ARBA00022989"/>
    </source>
</evidence>
<feature type="transmembrane region" description="Helical" evidence="5">
    <location>
        <begin position="132"/>
        <end position="155"/>
    </location>
</feature>
<keyword evidence="2 5" id="KW-0812">Transmembrane</keyword>
<evidence type="ECO:0000256" key="2">
    <source>
        <dbReference type="ARBA" id="ARBA00022692"/>
    </source>
</evidence>
<dbReference type="GO" id="GO:0016020">
    <property type="term" value="C:membrane"/>
    <property type="evidence" value="ECO:0007669"/>
    <property type="project" value="UniProtKB-SubCell"/>
</dbReference>
<dbReference type="RefSeq" id="WP_235293408.1">
    <property type="nucleotide sequence ID" value="NZ_BSOH01000037.1"/>
</dbReference>
<evidence type="ECO:0000313" key="7">
    <source>
        <dbReference type="EMBL" id="GLR19881.1"/>
    </source>
</evidence>
<feature type="transmembrane region" description="Helical" evidence="5">
    <location>
        <begin position="6"/>
        <end position="22"/>
    </location>
</feature>
<keyword evidence="4 5" id="KW-0472">Membrane</keyword>
<reference evidence="7" key="2">
    <citation type="submission" date="2023-01" db="EMBL/GenBank/DDBJ databases">
        <title>Draft genome sequence of Portibacter lacus strain NBRC 108769.</title>
        <authorList>
            <person name="Sun Q."/>
            <person name="Mori K."/>
        </authorList>
    </citation>
    <scope>NUCLEOTIDE SEQUENCE</scope>
    <source>
        <strain evidence="7">NBRC 108769</strain>
    </source>
</reference>